<dbReference type="AlphaFoldDB" id="A0A1M6VP44"/>
<evidence type="ECO:0000256" key="2">
    <source>
        <dbReference type="ARBA" id="ARBA00022692"/>
    </source>
</evidence>
<dbReference type="InterPro" id="IPR052964">
    <property type="entry name" value="Sporulation_signal_mat"/>
</dbReference>
<evidence type="ECO:0000313" key="7">
    <source>
        <dbReference type="EMBL" id="SHK83219.1"/>
    </source>
</evidence>
<protein>
    <recommendedName>
        <fullName evidence="6">HTTM-like domain-containing protein</fullName>
    </recommendedName>
</protein>
<evidence type="ECO:0000256" key="1">
    <source>
        <dbReference type="ARBA" id="ARBA00004127"/>
    </source>
</evidence>
<keyword evidence="4 5" id="KW-0472">Membrane</keyword>
<keyword evidence="8" id="KW-1185">Reference proteome</keyword>
<dbReference type="OrthoDB" id="1496138at2"/>
<accession>A0A1M6VP44</accession>
<feature type="transmembrane region" description="Helical" evidence="5">
    <location>
        <begin position="128"/>
        <end position="146"/>
    </location>
</feature>
<feature type="transmembrane region" description="Helical" evidence="5">
    <location>
        <begin position="158"/>
        <end position="178"/>
    </location>
</feature>
<comment type="subcellular location">
    <subcellularLocation>
        <location evidence="1">Endomembrane system</location>
        <topology evidence="1">Multi-pass membrane protein</topology>
    </subcellularLocation>
</comment>
<feature type="transmembrane region" description="Helical" evidence="5">
    <location>
        <begin position="12"/>
        <end position="31"/>
    </location>
</feature>
<gene>
    <name evidence="7" type="ORF">SAMN05444266_101294</name>
</gene>
<evidence type="ECO:0000256" key="3">
    <source>
        <dbReference type="ARBA" id="ARBA00022989"/>
    </source>
</evidence>
<evidence type="ECO:0000256" key="5">
    <source>
        <dbReference type="SAM" id="Phobius"/>
    </source>
</evidence>
<dbReference type="STRING" id="1419482.SAMN05444266_101294"/>
<keyword evidence="2 5" id="KW-0812">Transmembrane</keyword>
<dbReference type="PANTHER" id="PTHR39535:SF2">
    <property type="entry name" value="HTTM DOMAIN-CONTAINING PROTEIN"/>
    <property type="match status" value="1"/>
</dbReference>
<sequence>MNNSAGINHAAWLLFFRVNVAGIALLHFLAIQPDFTDLYSYSGYIYPDIMDLSTDQVSLTLVRFQELLNQWHVGISYEALLWVCRIAYPVSLVCLLLGLLTRVNAVIALFLQLLLIKSIHLYEYGVDGYTTFALFYCCIFPVGRVYSLDNRWRRPNRVPEAGAFLFLLRAHLCIAYFFSGFDKIIGPSWRNGEALWKALHSHNYYSVFPLDFLAATPFFVVSGWLTVVLEMGYFAGMNNKYTRKYWLAGIVALHLFIALFMGLFFFSALLIVLNLSAYLAPYVRQEKLQPHKQEEMQLYS</sequence>
<dbReference type="InterPro" id="IPR011020">
    <property type="entry name" value="HTTM-like"/>
</dbReference>
<reference evidence="7 8" key="1">
    <citation type="submission" date="2016-11" db="EMBL/GenBank/DDBJ databases">
        <authorList>
            <person name="Jaros S."/>
            <person name="Januszkiewicz K."/>
            <person name="Wedrychowicz H."/>
        </authorList>
    </citation>
    <scope>NUCLEOTIDE SEQUENCE [LARGE SCALE GENOMIC DNA]</scope>
    <source>
        <strain evidence="7 8">DSM 27406</strain>
    </source>
</reference>
<dbReference type="EMBL" id="FRBL01000001">
    <property type="protein sequence ID" value="SHK83219.1"/>
    <property type="molecule type" value="Genomic_DNA"/>
</dbReference>
<keyword evidence="3 5" id="KW-1133">Transmembrane helix</keyword>
<dbReference type="Proteomes" id="UP000184420">
    <property type="component" value="Unassembled WGS sequence"/>
</dbReference>
<evidence type="ECO:0000313" key="8">
    <source>
        <dbReference type="Proteomes" id="UP000184420"/>
    </source>
</evidence>
<feature type="domain" description="HTTM-like" evidence="6">
    <location>
        <begin position="2"/>
        <end position="283"/>
    </location>
</feature>
<dbReference type="PANTHER" id="PTHR39535">
    <property type="entry name" value="SPORULATION-DELAYING PROTEIN SDPB"/>
    <property type="match status" value="1"/>
</dbReference>
<feature type="transmembrane region" description="Helical" evidence="5">
    <location>
        <begin position="245"/>
        <end position="273"/>
    </location>
</feature>
<organism evidence="7 8">
    <name type="scientific">Chitinophaga jiangningensis</name>
    <dbReference type="NCBI Taxonomy" id="1419482"/>
    <lineage>
        <taxon>Bacteria</taxon>
        <taxon>Pseudomonadati</taxon>
        <taxon>Bacteroidota</taxon>
        <taxon>Chitinophagia</taxon>
        <taxon>Chitinophagales</taxon>
        <taxon>Chitinophagaceae</taxon>
        <taxon>Chitinophaga</taxon>
    </lineage>
</organism>
<evidence type="ECO:0000256" key="4">
    <source>
        <dbReference type="ARBA" id="ARBA00023136"/>
    </source>
</evidence>
<dbReference type="SMART" id="SM00752">
    <property type="entry name" value="HTTM"/>
    <property type="match status" value="1"/>
</dbReference>
<proteinExistence type="predicted"/>
<feature type="transmembrane region" description="Helical" evidence="5">
    <location>
        <begin position="212"/>
        <end position="233"/>
    </location>
</feature>
<name>A0A1M6VP44_9BACT</name>
<dbReference type="RefSeq" id="WP_073077300.1">
    <property type="nucleotide sequence ID" value="NZ_FRBL01000001.1"/>
</dbReference>
<dbReference type="GO" id="GO:0012505">
    <property type="term" value="C:endomembrane system"/>
    <property type="evidence" value="ECO:0007669"/>
    <property type="project" value="UniProtKB-SubCell"/>
</dbReference>
<evidence type="ECO:0000259" key="6">
    <source>
        <dbReference type="SMART" id="SM00752"/>
    </source>
</evidence>